<name>A0ABQ3PVK7_9ACTN</name>
<evidence type="ECO:0000313" key="3">
    <source>
        <dbReference type="Proteomes" id="UP001052655"/>
    </source>
</evidence>
<reference evidence="2" key="1">
    <citation type="submission" date="2024-05" db="EMBL/GenBank/DDBJ databases">
        <title>Whole genome shotgun sequence of Streptomyces daghestanicus NBRC 12762.</title>
        <authorList>
            <person name="Komaki H."/>
            <person name="Tamura T."/>
        </authorList>
    </citation>
    <scope>NUCLEOTIDE SEQUENCE</scope>
    <source>
        <strain evidence="2">NBRC 12762</strain>
    </source>
</reference>
<evidence type="ECO:0000313" key="2">
    <source>
        <dbReference type="EMBL" id="GHI29046.1"/>
    </source>
</evidence>
<keyword evidence="3" id="KW-1185">Reference proteome</keyword>
<evidence type="ECO:0000256" key="1">
    <source>
        <dbReference type="SAM" id="MobiDB-lite"/>
    </source>
</evidence>
<feature type="region of interest" description="Disordered" evidence="1">
    <location>
        <begin position="55"/>
        <end position="85"/>
    </location>
</feature>
<proteinExistence type="predicted"/>
<organism evidence="2 3">
    <name type="scientific">Streptomyces daghestanicus</name>
    <dbReference type="NCBI Taxonomy" id="66885"/>
    <lineage>
        <taxon>Bacteria</taxon>
        <taxon>Bacillati</taxon>
        <taxon>Actinomycetota</taxon>
        <taxon>Actinomycetes</taxon>
        <taxon>Kitasatosporales</taxon>
        <taxon>Streptomycetaceae</taxon>
        <taxon>Streptomyces</taxon>
    </lineage>
</organism>
<gene>
    <name evidence="2" type="ORF">Sdagh_07760</name>
</gene>
<feature type="region of interest" description="Disordered" evidence="1">
    <location>
        <begin position="143"/>
        <end position="243"/>
    </location>
</feature>
<sequence length="317" mass="33640">MARLLDEDPFVLPLLRGRGGRAVRDSLRARAAPAAGDDAEGVDAAAAYAASDTVPPLPELPGVPGEPGVAPSLDTDTAPGPGVDPAALAFLASRAASEAGACSPTPWPPDAGSGAWNAGCPLRGMPYAWRRETLRNRWETVRDLPGSDVSRQEGARNRQGQVAQGGRRARHRDGPPGGRRGAGSARVSDGRPRVAARRGRRTGRTGGGAGGVRPGARTRAYRPGAGWDEDERPSPRARANRWTADGEPLRLRLDADGRRWPYREEVGRWIPAGGSHGTRPPRWRRPRGQPGPTTGRVRDGIAVRVLCRRRAPASSSP</sequence>
<dbReference type="Proteomes" id="UP001052655">
    <property type="component" value="Unassembled WGS sequence"/>
</dbReference>
<feature type="compositionally biased region" description="Gly residues" evidence="1">
    <location>
        <begin position="204"/>
        <end position="213"/>
    </location>
</feature>
<feature type="compositionally biased region" description="Basic residues" evidence="1">
    <location>
        <begin position="194"/>
        <end position="203"/>
    </location>
</feature>
<accession>A0ABQ3PVK7</accession>
<dbReference type="EMBL" id="BNDX01000002">
    <property type="protein sequence ID" value="GHI29046.1"/>
    <property type="molecule type" value="Genomic_DNA"/>
</dbReference>
<dbReference type="PANTHER" id="PTHR38133:SF1">
    <property type="entry name" value="SLR1429 PROTEIN"/>
    <property type="match status" value="1"/>
</dbReference>
<protein>
    <submittedName>
        <fullName evidence="2">Uncharacterized protein</fullName>
    </submittedName>
</protein>
<comment type="caution">
    <text evidence="2">The sequence shown here is derived from an EMBL/GenBank/DDBJ whole genome shotgun (WGS) entry which is preliminary data.</text>
</comment>
<feature type="region of interest" description="Disordered" evidence="1">
    <location>
        <begin position="271"/>
        <end position="299"/>
    </location>
</feature>
<dbReference type="PANTHER" id="PTHR38133">
    <property type="entry name" value="SLR1429 PROTEIN"/>
    <property type="match status" value="1"/>
</dbReference>